<dbReference type="GO" id="GO:0007399">
    <property type="term" value="P:nervous system development"/>
    <property type="evidence" value="ECO:0007669"/>
    <property type="project" value="TreeGrafter"/>
</dbReference>
<dbReference type="GO" id="GO:0008013">
    <property type="term" value="F:beta-catenin binding"/>
    <property type="evidence" value="ECO:0007669"/>
    <property type="project" value="InterPro"/>
</dbReference>
<dbReference type="Gene3D" id="1.25.10.10">
    <property type="entry name" value="Leucine-rich Repeat Variant"/>
    <property type="match status" value="1"/>
</dbReference>
<dbReference type="GO" id="GO:0007389">
    <property type="term" value="P:pattern specification process"/>
    <property type="evidence" value="ECO:0007669"/>
    <property type="project" value="TreeGrafter"/>
</dbReference>
<organism evidence="1 2">
    <name type="scientific">Acanthocheilonema viteae</name>
    <name type="common">Filarial nematode worm</name>
    <name type="synonym">Dipetalonema viteae</name>
    <dbReference type="NCBI Taxonomy" id="6277"/>
    <lineage>
        <taxon>Eukaryota</taxon>
        <taxon>Metazoa</taxon>
        <taxon>Ecdysozoa</taxon>
        <taxon>Nematoda</taxon>
        <taxon>Chromadorea</taxon>
        <taxon>Rhabditida</taxon>
        <taxon>Spirurina</taxon>
        <taxon>Spiruromorpha</taxon>
        <taxon>Filarioidea</taxon>
        <taxon>Onchocercidae</taxon>
        <taxon>Acanthocheilonema</taxon>
    </lineage>
</organism>
<dbReference type="GO" id="GO:0005881">
    <property type="term" value="C:cytoplasmic microtubule"/>
    <property type="evidence" value="ECO:0007669"/>
    <property type="project" value="TreeGrafter"/>
</dbReference>
<proteinExistence type="predicted"/>
<dbReference type="GO" id="GO:0016477">
    <property type="term" value="P:cell migration"/>
    <property type="evidence" value="ECO:0007669"/>
    <property type="project" value="TreeGrafter"/>
</dbReference>
<protein>
    <submittedName>
        <fullName evidence="1">Uncharacterized protein</fullName>
    </submittedName>
</protein>
<sequence length="267" mass="30148">MLSAPEAKTYDPCMEGKNIVALSSATWLIVPRPPPRPGYMLSGEGSENASSSSTTYYGSCLNMDPDVAELVNDAVTIRNLLIDDQSSRLTSLRNNIPQEGEDERLKKIHRQLEWLVSEEPDDHRRRRLRHILPAANCVREQVFALRRFLHSVNTASNTNYATHIHGALTAIMKESFEEEYRKLATVVGVLDAVAELLIFEVDAFDIECPVENRTIRKLIASTLTNLTFGNAQSKRRLCSHPNLIEYTIRIIDDSHGLAQVFDFMHNL</sequence>
<reference evidence="1 2" key="1">
    <citation type="submission" date="2018-08" db="EMBL/GenBank/DDBJ databases">
        <authorList>
            <person name="Laetsch R D."/>
            <person name="Stevens L."/>
            <person name="Kumar S."/>
            <person name="Blaxter L. M."/>
        </authorList>
    </citation>
    <scope>NUCLEOTIDE SEQUENCE [LARGE SCALE GENOMIC DNA]</scope>
</reference>
<dbReference type="Proteomes" id="UP000276991">
    <property type="component" value="Unassembled WGS sequence"/>
</dbReference>
<keyword evidence="2" id="KW-1185">Reference proteome</keyword>
<dbReference type="AlphaFoldDB" id="A0A498S6P0"/>
<dbReference type="GO" id="GO:0008017">
    <property type="term" value="F:microtubule binding"/>
    <property type="evidence" value="ECO:0007669"/>
    <property type="project" value="TreeGrafter"/>
</dbReference>
<gene>
    <name evidence="1" type="ORF">NAV_LOCUS448</name>
</gene>
<dbReference type="GO" id="GO:0090090">
    <property type="term" value="P:negative regulation of canonical Wnt signaling pathway"/>
    <property type="evidence" value="ECO:0007669"/>
    <property type="project" value="TreeGrafter"/>
</dbReference>
<dbReference type="EMBL" id="UPTC01000026">
    <property type="protein sequence ID" value="VBB25618.1"/>
    <property type="molecule type" value="Genomic_DNA"/>
</dbReference>
<dbReference type="GO" id="GO:0030877">
    <property type="term" value="C:beta-catenin destruction complex"/>
    <property type="evidence" value="ECO:0007669"/>
    <property type="project" value="TreeGrafter"/>
</dbReference>
<dbReference type="InterPro" id="IPR011989">
    <property type="entry name" value="ARM-like"/>
</dbReference>
<evidence type="ECO:0000313" key="2">
    <source>
        <dbReference type="Proteomes" id="UP000276991"/>
    </source>
</evidence>
<evidence type="ECO:0000313" key="1">
    <source>
        <dbReference type="EMBL" id="VBB25618.1"/>
    </source>
</evidence>
<dbReference type="GO" id="GO:0045295">
    <property type="term" value="F:gamma-catenin binding"/>
    <property type="evidence" value="ECO:0007669"/>
    <property type="project" value="TreeGrafter"/>
</dbReference>
<dbReference type="GO" id="GO:0016342">
    <property type="term" value="C:catenin complex"/>
    <property type="evidence" value="ECO:0007669"/>
    <property type="project" value="TreeGrafter"/>
</dbReference>
<dbReference type="OrthoDB" id="5918429at2759"/>
<dbReference type="PANTHER" id="PTHR12607:SF12">
    <property type="entry name" value="APC-LIKE, ISOFORM A-RELATED"/>
    <property type="match status" value="1"/>
</dbReference>
<dbReference type="STRING" id="6277.A0A498S6P0"/>
<dbReference type="PANTHER" id="PTHR12607">
    <property type="entry name" value="ADENOMATOUS POLYPOSIS COLI PROTEIN FAMILY"/>
    <property type="match status" value="1"/>
</dbReference>
<name>A0A498S6P0_ACAVI</name>
<accession>A0A498S6P0</accession>
<dbReference type="GO" id="GO:0001708">
    <property type="term" value="P:cell fate specification"/>
    <property type="evidence" value="ECO:0007669"/>
    <property type="project" value="TreeGrafter"/>
</dbReference>
<dbReference type="InterPro" id="IPR026818">
    <property type="entry name" value="Apc_fam"/>
</dbReference>
<dbReference type="GO" id="GO:0007026">
    <property type="term" value="P:negative regulation of microtubule depolymerization"/>
    <property type="evidence" value="ECO:0007669"/>
    <property type="project" value="TreeGrafter"/>
</dbReference>